<comment type="pathway">
    <text evidence="1 10">Cofactor biosynthesis; (R)-pantothenate biosynthesis; (R)-pantoate from 3-methyl-2-oxobutanoate: step 2/2.</text>
</comment>
<reference evidence="13 14" key="1">
    <citation type="submission" date="2019-12" db="EMBL/GenBank/DDBJ databases">
        <authorList>
            <person name="Li M."/>
        </authorList>
    </citation>
    <scope>NUCLEOTIDE SEQUENCE [LARGE SCALE GENOMIC DNA]</scope>
    <source>
        <strain evidence="13 14">GBMRC 2024</strain>
    </source>
</reference>
<evidence type="ECO:0000256" key="6">
    <source>
        <dbReference type="ARBA" id="ARBA00022857"/>
    </source>
</evidence>
<dbReference type="Gene3D" id="1.10.1040.10">
    <property type="entry name" value="N-(1-d-carboxylethyl)-l-norvaline Dehydrogenase, domain 2"/>
    <property type="match status" value="1"/>
</dbReference>
<sequence>MTQLPPLPDRPLSVCIVGTGAIGGSMAARIAGIAGGDQVASVSVVARGATLEAIRRDGLRLRCAGQPEQAIPVTATDDPDTLPPQDLVITALKGHQIPPMADKLARLLAPAGRILPVVNGLPWWYPVRDGKGGHRGAEEVDPGGRLWARIGPGRAIGAIAYLGVSQPEPGCVSIDIEGYFDIGRMEDGPQPDVDRVQALLEAAGLTIARSRPFGQALWHKILTNASTNSVCAIARQPMNVTLADPQVADLSVAIMREVLAIAAAEGLPFDYDIAARLEKVRGGAPFKPSTLQDVEAGRPLEIEPIFAAPLSVARSHGIDCPNLALVTGLLRLIDQSRPAG</sequence>
<organism evidence="13 14">
    <name type="scientific">Pseudooceanicola albus</name>
    <dbReference type="NCBI Taxonomy" id="2692189"/>
    <lineage>
        <taxon>Bacteria</taxon>
        <taxon>Pseudomonadati</taxon>
        <taxon>Pseudomonadota</taxon>
        <taxon>Alphaproteobacteria</taxon>
        <taxon>Rhodobacterales</taxon>
        <taxon>Paracoccaceae</taxon>
        <taxon>Pseudooceanicola</taxon>
    </lineage>
</organism>
<evidence type="ECO:0000256" key="9">
    <source>
        <dbReference type="ARBA" id="ARBA00048793"/>
    </source>
</evidence>
<dbReference type="InterPro" id="IPR051402">
    <property type="entry name" value="KPR-Related"/>
</dbReference>
<dbReference type="SUPFAM" id="SSF51735">
    <property type="entry name" value="NAD(P)-binding Rossmann-fold domains"/>
    <property type="match status" value="1"/>
</dbReference>
<evidence type="ECO:0000256" key="4">
    <source>
        <dbReference type="ARBA" id="ARBA00019465"/>
    </source>
</evidence>
<feature type="domain" description="Ketopantoate reductase C-terminal" evidence="12">
    <location>
        <begin position="215"/>
        <end position="333"/>
    </location>
</feature>
<evidence type="ECO:0000313" key="14">
    <source>
        <dbReference type="Proteomes" id="UP000477911"/>
    </source>
</evidence>
<dbReference type="RefSeq" id="WP_160895412.1">
    <property type="nucleotide sequence ID" value="NZ_WUMU01000017.1"/>
</dbReference>
<dbReference type="GO" id="GO:0005737">
    <property type="term" value="C:cytoplasm"/>
    <property type="evidence" value="ECO:0007669"/>
    <property type="project" value="TreeGrafter"/>
</dbReference>
<evidence type="ECO:0000259" key="11">
    <source>
        <dbReference type="Pfam" id="PF02558"/>
    </source>
</evidence>
<gene>
    <name evidence="13" type="ORF">GR170_15770</name>
</gene>
<dbReference type="FunFam" id="1.10.1040.10:FF:000017">
    <property type="entry name" value="2-dehydropantoate 2-reductase"/>
    <property type="match status" value="1"/>
</dbReference>
<comment type="similarity">
    <text evidence="2 10">Belongs to the ketopantoate reductase family.</text>
</comment>
<dbReference type="NCBIfam" id="NF005089">
    <property type="entry name" value="PRK06522.1-4"/>
    <property type="match status" value="1"/>
</dbReference>
<name>A0A6L7G4K2_9RHOB</name>
<dbReference type="UniPathway" id="UPA00028">
    <property type="reaction ID" value="UER00004"/>
</dbReference>
<dbReference type="InterPro" id="IPR013332">
    <property type="entry name" value="KPR_N"/>
</dbReference>
<dbReference type="InterPro" id="IPR003710">
    <property type="entry name" value="ApbA"/>
</dbReference>
<proteinExistence type="inferred from homology"/>
<dbReference type="GO" id="GO:0008677">
    <property type="term" value="F:2-dehydropantoate 2-reductase activity"/>
    <property type="evidence" value="ECO:0007669"/>
    <property type="project" value="UniProtKB-EC"/>
</dbReference>
<evidence type="ECO:0000256" key="7">
    <source>
        <dbReference type="ARBA" id="ARBA00023002"/>
    </source>
</evidence>
<dbReference type="InterPro" id="IPR013328">
    <property type="entry name" value="6PGD_dom2"/>
</dbReference>
<keyword evidence="6 10" id="KW-0521">NADP</keyword>
<dbReference type="SUPFAM" id="SSF48179">
    <property type="entry name" value="6-phosphogluconate dehydrogenase C-terminal domain-like"/>
    <property type="match status" value="1"/>
</dbReference>
<evidence type="ECO:0000256" key="8">
    <source>
        <dbReference type="ARBA" id="ARBA00032024"/>
    </source>
</evidence>
<dbReference type="InterPro" id="IPR013752">
    <property type="entry name" value="KPA_reductase"/>
</dbReference>
<comment type="catalytic activity">
    <reaction evidence="9 10">
        <text>(R)-pantoate + NADP(+) = 2-dehydropantoate + NADPH + H(+)</text>
        <dbReference type="Rhea" id="RHEA:16233"/>
        <dbReference type="ChEBI" id="CHEBI:11561"/>
        <dbReference type="ChEBI" id="CHEBI:15378"/>
        <dbReference type="ChEBI" id="CHEBI:15980"/>
        <dbReference type="ChEBI" id="CHEBI:57783"/>
        <dbReference type="ChEBI" id="CHEBI:58349"/>
        <dbReference type="EC" id="1.1.1.169"/>
    </reaction>
</comment>
<dbReference type="InterPro" id="IPR036291">
    <property type="entry name" value="NAD(P)-bd_dom_sf"/>
</dbReference>
<dbReference type="Gene3D" id="3.40.50.720">
    <property type="entry name" value="NAD(P)-binding Rossmann-like Domain"/>
    <property type="match status" value="1"/>
</dbReference>
<dbReference type="InterPro" id="IPR008927">
    <property type="entry name" value="6-PGluconate_DH-like_C_sf"/>
</dbReference>
<dbReference type="GO" id="GO:0015940">
    <property type="term" value="P:pantothenate biosynthetic process"/>
    <property type="evidence" value="ECO:0007669"/>
    <property type="project" value="UniProtKB-UniPathway"/>
</dbReference>
<dbReference type="Proteomes" id="UP000477911">
    <property type="component" value="Unassembled WGS sequence"/>
</dbReference>
<keyword evidence="7 10" id="KW-0560">Oxidoreductase</keyword>
<dbReference type="EC" id="1.1.1.169" evidence="3 10"/>
<evidence type="ECO:0000256" key="2">
    <source>
        <dbReference type="ARBA" id="ARBA00007870"/>
    </source>
</evidence>
<dbReference type="EMBL" id="WUMU01000017">
    <property type="protein sequence ID" value="MXN19294.1"/>
    <property type="molecule type" value="Genomic_DNA"/>
</dbReference>
<evidence type="ECO:0000256" key="10">
    <source>
        <dbReference type="RuleBase" id="RU362068"/>
    </source>
</evidence>
<dbReference type="Pfam" id="PF02558">
    <property type="entry name" value="ApbA"/>
    <property type="match status" value="1"/>
</dbReference>
<keyword evidence="5 10" id="KW-0566">Pantothenate biosynthesis</keyword>
<dbReference type="PANTHER" id="PTHR21708:SF45">
    <property type="entry name" value="2-DEHYDROPANTOATE 2-REDUCTASE"/>
    <property type="match status" value="1"/>
</dbReference>
<evidence type="ECO:0000256" key="5">
    <source>
        <dbReference type="ARBA" id="ARBA00022655"/>
    </source>
</evidence>
<dbReference type="PANTHER" id="PTHR21708">
    <property type="entry name" value="PROBABLE 2-DEHYDROPANTOATE 2-REDUCTASE"/>
    <property type="match status" value="1"/>
</dbReference>
<dbReference type="NCBIfam" id="TIGR00745">
    <property type="entry name" value="apbA_panE"/>
    <property type="match status" value="1"/>
</dbReference>
<evidence type="ECO:0000313" key="13">
    <source>
        <dbReference type="EMBL" id="MXN19294.1"/>
    </source>
</evidence>
<feature type="domain" description="Ketopantoate reductase N-terminal" evidence="11">
    <location>
        <begin position="14"/>
        <end position="122"/>
    </location>
</feature>
<keyword evidence="14" id="KW-1185">Reference proteome</keyword>
<protein>
    <recommendedName>
        <fullName evidence="4 10">2-dehydropantoate 2-reductase</fullName>
        <ecNumber evidence="3 10">1.1.1.169</ecNumber>
    </recommendedName>
    <alternativeName>
        <fullName evidence="8 10">Ketopantoate reductase</fullName>
    </alternativeName>
</protein>
<evidence type="ECO:0000256" key="3">
    <source>
        <dbReference type="ARBA" id="ARBA00013014"/>
    </source>
</evidence>
<accession>A0A6L7G4K2</accession>
<comment type="function">
    <text evidence="10">Catalyzes the NADPH-dependent reduction of ketopantoate into pantoic acid.</text>
</comment>
<dbReference type="AlphaFoldDB" id="A0A6L7G4K2"/>
<evidence type="ECO:0000259" key="12">
    <source>
        <dbReference type="Pfam" id="PF08546"/>
    </source>
</evidence>
<comment type="caution">
    <text evidence="13">The sequence shown here is derived from an EMBL/GenBank/DDBJ whole genome shotgun (WGS) entry which is preliminary data.</text>
</comment>
<dbReference type="Pfam" id="PF08546">
    <property type="entry name" value="ApbA_C"/>
    <property type="match status" value="1"/>
</dbReference>
<evidence type="ECO:0000256" key="1">
    <source>
        <dbReference type="ARBA" id="ARBA00004994"/>
    </source>
</evidence>